<sequence>MNVGKTIRRLREFRNLTQEYMAVRLNIGSTAYGNIERNDTKRLTIERLMQIAEVLDVHFTELFSEQPPEQRQLKKGLPEKDLQDLLAYFRQDKLLMKEMVTSLRDSAQKLDHMMNEHLRIMQTVLKPLARETTRRAKASDA</sequence>
<evidence type="ECO:0000256" key="3">
    <source>
        <dbReference type="ARBA" id="ARBA00023163"/>
    </source>
</evidence>
<accession>A0ABZ2YJ60</accession>
<dbReference type="PROSITE" id="PS50943">
    <property type="entry name" value="HTH_CROC1"/>
    <property type="match status" value="1"/>
</dbReference>
<dbReference type="RefSeq" id="WP_341834283.1">
    <property type="nucleotide sequence ID" value="NZ_CP149822.1"/>
</dbReference>
<evidence type="ECO:0000259" key="4">
    <source>
        <dbReference type="PROSITE" id="PS50943"/>
    </source>
</evidence>
<keyword evidence="1" id="KW-0805">Transcription regulation</keyword>
<dbReference type="Gene3D" id="1.10.260.40">
    <property type="entry name" value="lambda repressor-like DNA-binding domains"/>
    <property type="match status" value="1"/>
</dbReference>
<dbReference type="PANTHER" id="PTHR46797">
    <property type="entry name" value="HTH-TYPE TRANSCRIPTIONAL REGULATOR"/>
    <property type="match status" value="1"/>
</dbReference>
<name>A0ABZ2YJ60_9BACT</name>
<dbReference type="CDD" id="cd00093">
    <property type="entry name" value="HTH_XRE"/>
    <property type="match status" value="1"/>
</dbReference>
<evidence type="ECO:0000313" key="6">
    <source>
        <dbReference type="Proteomes" id="UP001485459"/>
    </source>
</evidence>
<dbReference type="Proteomes" id="UP001485459">
    <property type="component" value="Chromosome"/>
</dbReference>
<proteinExistence type="predicted"/>
<dbReference type="InterPro" id="IPR050807">
    <property type="entry name" value="TransReg_Diox_bact_type"/>
</dbReference>
<dbReference type="SMART" id="SM00530">
    <property type="entry name" value="HTH_XRE"/>
    <property type="match status" value="1"/>
</dbReference>
<dbReference type="SUPFAM" id="SSF47413">
    <property type="entry name" value="lambda repressor-like DNA-binding domains"/>
    <property type="match status" value="1"/>
</dbReference>
<dbReference type="Pfam" id="PF01381">
    <property type="entry name" value="HTH_3"/>
    <property type="match status" value="1"/>
</dbReference>
<dbReference type="PANTHER" id="PTHR46797:SF23">
    <property type="entry name" value="HTH-TYPE TRANSCRIPTIONAL REGULATOR SUTR"/>
    <property type="match status" value="1"/>
</dbReference>
<dbReference type="InterPro" id="IPR010982">
    <property type="entry name" value="Lambda_DNA-bd_dom_sf"/>
</dbReference>
<protein>
    <submittedName>
        <fullName evidence="5">Helix-turn-helix transcriptional regulator</fullName>
    </submittedName>
</protein>
<feature type="domain" description="HTH cro/C1-type" evidence="4">
    <location>
        <begin position="7"/>
        <end position="62"/>
    </location>
</feature>
<organism evidence="5 6">
    <name type="scientific">Chitinophaga pollutisoli</name>
    <dbReference type="NCBI Taxonomy" id="3133966"/>
    <lineage>
        <taxon>Bacteria</taxon>
        <taxon>Pseudomonadati</taxon>
        <taxon>Bacteroidota</taxon>
        <taxon>Chitinophagia</taxon>
        <taxon>Chitinophagales</taxon>
        <taxon>Chitinophagaceae</taxon>
        <taxon>Chitinophaga</taxon>
    </lineage>
</organism>
<dbReference type="InterPro" id="IPR001387">
    <property type="entry name" value="Cro/C1-type_HTH"/>
</dbReference>
<keyword evidence="6" id="KW-1185">Reference proteome</keyword>
<keyword evidence="2" id="KW-0238">DNA-binding</keyword>
<evidence type="ECO:0000313" key="5">
    <source>
        <dbReference type="EMBL" id="WZN39292.1"/>
    </source>
</evidence>
<evidence type="ECO:0000256" key="1">
    <source>
        <dbReference type="ARBA" id="ARBA00023015"/>
    </source>
</evidence>
<reference evidence="6" key="1">
    <citation type="submission" date="2024-03" db="EMBL/GenBank/DDBJ databases">
        <title>Chitinophaga horti sp. nov., isolated from garden soil.</title>
        <authorList>
            <person name="Lee D.S."/>
            <person name="Han D.M."/>
            <person name="Baek J.H."/>
            <person name="Choi D.G."/>
            <person name="Jeon J.H."/>
            <person name="Jeon C.O."/>
        </authorList>
    </citation>
    <scope>NUCLEOTIDE SEQUENCE [LARGE SCALE GENOMIC DNA]</scope>
    <source>
        <strain evidence="6">GPA1</strain>
    </source>
</reference>
<keyword evidence="3" id="KW-0804">Transcription</keyword>
<gene>
    <name evidence="5" type="ORF">WJU16_14905</name>
</gene>
<dbReference type="EMBL" id="CP149822">
    <property type="protein sequence ID" value="WZN39292.1"/>
    <property type="molecule type" value="Genomic_DNA"/>
</dbReference>
<evidence type="ECO:0000256" key="2">
    <source>
        <dbReference type="ARBA" id="ARBA00023125"/>
    </source>
</evidence>